<protein>
    <submittedName>
        <fullName evidence="1">DUF2290 domain-containing protein</fullName>
    </submittedName>
</protein>
<dbReference type="InterPro" id="IPR018742">
    <property type="entry name" value="DUF2290"/>
</dbReference>
<gene>
    <name evidence="1" type="ORF">RQX22_17810</name>
</gene>
<comment type="caution">
    <text evidence="1">The sequence shown here is derived from an EMBL/GenBank/DDBJ whole genome shotgun (WGS) entry which is preliminary data.</text>
</comment>
<name>A0ABU3QBW5_9SPHN</name>
<dbReference type="Pfam" id="PF10053">
    <property type="entry name" value="DUF2290"/>
    <property type="match status" value="1"/>
</dbReference>
<dbReference type="EMBL" id="JAVUPU010000012">
    <property type="protein sequence ID" value="MDT9600822.1"/>
    <property type="molecule type" value="Genomic_DNA"/>
</dbReference>
<dbReference type="Proteomes" id="UP001259572">
    <property type="component" value="Unassembled WGS sequence"/>
</dbReference>
<reference evidence="1 2" key="1">
    <citation type="submission" date="2023-05" db="EMBL/GenBank/DDBJ databases">
        <authorList>
            <person name="Guo Y."/>
        </authorList>
    </citation>
    <scope>NUCLEOTIDE SEQUENCE [LARGE SCALE GENOMIC DNA]</scope>
    <source>
        <strain evidence="1 2">GR2756</strain>
    </source>
</reference>
<accession>A0ABU3QBW5</accession>
<sequence>MLVKEGLADHQRFPAVRTAGSQVQITIPGAPDLAVSLKSKPYTEIYEELRKAEAYHIRMLDGALIQFLFTFENNALTSHRLAFFPSPMLEMYDSVPEHYDLDETFADMVGEFSVKFPLRFDYSSSDEEHRDVDHPKSHLTLGQYKGCRVPVNAPLTPFRFMRFTLRNFYNPSYFAVDLDAKARLTEFGDVITPAEQGILFVTA</sequence>
<proteinExistence type="predicted"/>
<evidence type="ECO:0000313" key="2">
    <source>
        <dbReference type="Proteomes" id="UP001259572"/>
    </source>
</evidence>
<keyword evidence="2" id="KW-1185">Reference proteome</keyword>
<evidence type="ECO:0000313" key="1">
    <source>
        <dbReference type="EMBL" id="MDT9600822.1"/>
    </source>
</evidence>
<organism evidence="1 2">
    <name type="scientific">Sphingosinicella rhizophila</name>
    <dbReference type="NCBI Taxonomy" id="3050082"/>
    <lineage>
        <taxon>Bacteria</taxon>
        <taxon>Pseudomonadati</taxon>
        <taxon>Pseudomonadota</taxon>
        <taxon>Alphaproteobacteria</taxon>
        <taxon>Sphingomonadales</taxon>
        <taxon>Sphingosinicellaceae</taxon>
        <taxon>Sphingosinicella</taxon>
    </lineage>
</organism>